<name>A0ABP8H4K0_9BACT</name>
<evidence type="ECO:0000313" key="1">
    <source>
        <dbReference type="EMBL" id="GAA4334242.1"/>
    </source>
</evidence>
<accession>A0ABP8H4K0</accession>
<dbReference type="Proteomes" id="UP001501725">
    <property type="component" value="Unassembled WGS sequence"/>
</dbReference>
<comment type="caution">
    <text evidence="1">The sequence shown here is derived from an EMBL/GenBank/DDBJ whole genome shotgun (WGS) entry which is preliminary data.</text>
</comment>
<dbReference type="EMBL" id="BAABGY010000008">
    <property type="protein sequence ID" value="GAA4334242.1"/>
    <property type="molecule type" value="Genomic_DNA"/>
</dbReference>
<sequence>MVGFWLSVLAVLFISIIFRIVSAKKELEKEDFYGEYVIDRNYFPGKQADWQYEKFKLEIKENDSLYFYVLEGGSVVKTFRGTITTVRPYNSDRLKIQMEAPTHHVLARNPTIYRTAWSFYLVFYSPRFQNVYFRKGRWKPLGGT</sequence>
<keyword evidence="2" id="KW-1185">Reference proteome</keyword>
<protein>
    <submittedName>
        <fullName evidence="1">Uncharacterized protein</fullName>
    </submittedName>
</protein>
<organism evidence="1 2">
    <name type="scientific">Flaviaesturariibacter amylovorans</name>
    <dbReference type="NCBI Taxonomy" id="1084520"/>
    <lineage>
        <taxon>Bacteria</taxon>
        <taxon>Pseudomonadati</taxon>
        <taxon>Bacteroidota</taxon>
        <taxon>Chitinophagia</taxon>
        <taxon>Chitinophagales</taxon>
        <taxon>Chitinophagaceae</taxon>
        <taxon>Flaviaestuariibacter</taxon>
    </lineage>
</organism>
<evidence type="ECO:0000313" key="2">
    <source>
        <dbReference type="Proteomes" id="UP001501725"/>
    </source>
</evidence>
<proteinExistence type="predicted"/>
<reference evidence="2" key="1">
    <citation type="journal article" date="2019" name="Int. J. Syst. Evol. Microbiol.">
        <title>The Global Catalogue of Microorganisms (GCM) 10K type strain sequencing project: providing services to taxonomists for standard genome sequencing and annotation.</title>
        <authorList>
            <consortium name="The Broad Institute Genomics Platform"/>
            <consortium name="The Broad Institute Genome Sequencing Center for Infectious Disease"/>
            <person name="Wu L."/>
            <person name="Ma J."/>
        </authorList>
    </citation>
    <scope>NUCLEOTIDE SEQUENCE [LARGE SCALE GENOMIC DNA]</scope>
    <source>
        <strain evidence="2">JCM 17919</strain>
    </source>
</reference>
<gene>
    <name evidence="1" type="ORF">GCM10023184_28110</name>
</gene>